<dbReference type="STRING" id="28743.ENSCVAP00000011755"/>
<reference evidence="2" key="2">
    <citation type="submission" date="2025-09" db="UniProtKB">
        <authorList>
            <consortium name="Ensembl"/>
        </authorList>
    </citation>
    <scope>IDENTIFICATION</scope>
</reference>
<dbReference type="Proteomes" id="UP000265020">
    <property type="component" value="Unassembled WGS sequence"/>
</dbReference>
<keyword evidence="3" id="KW-1185">Reference proteome</keyword>
<evidence type="ECO:0000259" key="1">
    <source>
        <dbReference type="SMART" id="SM01342"/>
    </source>
</evidence>
<dbReference type="GO" id="GO:0004674">
    <property type="term" value="F:protein serine/threonine kinase activity"/>
    <property type="evidence" value="ECO:0007669"/>
    <property type="project" value="InterPro"/>
</dbReference>
<dbReference type="AlphaFoldDB" id="A0A3Q2FVX6"/>
<feature type="domain" description="Telomere-length maintenance and DNA damage repair" evidence="1">
    <location>
        <begin position="1"/>
        <end position="119"/>
    </location>
</feature>
<sequence>MSLVLHDLLACCRGLENDKATERKKETERFRRLIRSKEVIQELDRTSGAKAKGSGQLTWDAVFRFLQRFVQKETESMQSSKSNVTATTMATRQKKMAETCSLVKFFIRYANKRKGKVRI</sequence>
<name>A0A3Q2FVX6_CYPVA</name>
<evidence type="ECO:0000313" key="2">
    <source>
        <dbReference type="Ensembl" id="ENSCVAP00000011755.1"/>
    </source>
</evidence>
<evidence type="ECO:0000313" key="3">
    <source>
        <dbReference type="Proteomes" id="UP000265020"/>
    </source>
</evidence>
<protein>
    <recommendedName>
        <fullName evidence="1">Telomere-length maintenance and DNA damage repair domain-containing protein</fullName>
    </recommendedName>
</protein>
<dbReference type="Pfam" id="PF11640">
    <property type="entry name" value="TAN"/>
    <property type="match status" value="1"/>
</dbReference>
<organism evidence="2 3">
    <name type="scientific">Cyprinodon variegatus</name>
    <name type="common">Sheepshead minnow</name>
    <dbReference type="NCBI Taxonomy" id="28743"/>
    <lineage>
        <taxon>Eukaryota</taxon>
        <taxon>Metazoa</taxon>
        <taxon>Chordata</taxon>
        <taxon>Craniata</taxon>
        <taxon>Vertebrata</taxon>
        <taxon>Euteleostomi</taxon>
        <taxon>Actinopterygii</taxon>
        <taxon>Neopterygii</taxon>
        <taxon>Teleostei</taxon>
        <taxon>Neoteleostei</taxon>
        <taxon>Acanthomorphata</taxon>
        <taxon>Ovalentaria</taxon>
        <taxon>Atherinomorphae</taxon>
        <taxon>Cyprinodontiformes</taxon>
        <taxon>Cyprinodontidae</taxon>
        <taxon>Cyprinodon</taxon>
    </lineage>
</organism>
<proteinExistence type="predicted"/>
<dbReference type="OMA" id="RCANKSQ"/>
<dbReference type="InterPro" id="IPR021668">
    <property type="entry name" value="TAN"/>
</dbReference>
<dbReference type="SMART" id="SM01342">
    <property type="entry name" value="TAN"/>
    <property type="match status" value="1"/>
</dbReference>
<reference evidence="2" key="1">
    <citation type="submission" date="2025-08" db="UniProtKB">
        <authorList>
            <consortium name="Ensembl"/>
        </authorList>
    </citation>
    <scope>IDENTIFICATION</scope>
</reference>
<accession>A0A3Q2FVX6</accession>
<dbReference type="Ensembl" id="ENSCVAT00000030052.1">
    <property type="protein sequence ID" value="ENSCVAP00000011755.1"/>
    <property type="gene ID" value="ENSCVAG00000014053.1"/>
</dbReference>
<dbReference type="GeneTree" id="ENSGT00670000098061"/>